<comment type="caution">
    <text evidence="2">The sequence shown here is derived from an EMBL/GenBank/DDBJ whole genome shotgun (WGS) entry which is preliminary data.</text>
</comment>
<proteinExistence type="predicted"/>
<feature type="transmembrane region" description="Helical" evidence="1">
    <location>
        <begin position="28"/>
        <end position="48"/>
    </location>
</feature>
<accession>A0A9X6ZUN1</accession>
<gene>
    <name evidence="2" type="ORF">COJ15_06100</name>
</gene>
<evidence type="ECO:0000256" key="1">
    <source>
        <dbReference type="SAM" id="Phobius"/>
    </source>
</evidence>
<evidence type="ECO:0000313" key="2">
    <source>
        <dbReference type="EMBL" id="PFJ42600.1"/>
    </source>
</evidence>
<dbReference type="RefSeq" id="WP_098516529.1">
    <property type="nucleotide sequence ID" value="NZ_VDZK01000015.1"/>
</dbReference>
<dbReference type="EMBL" id="NUVX01000009">
    <property type="protein sequence ID" value="PFJ42600.1"/>
    <property type="molecule type" value="Genomic_DNA"/>
</dbReference>
<name>A0A9X6ZUN1_BACTU</name>
<keyword evidence="1" id="KW-0472">Membrane</keyword>
<organism evidence="2 3">
    <name type="scientific">Bacillus thuringiensis</name>
    <dbReference type="NCBI Taxonomy" id="1428"/>
    <lineage>
        <taxon>Bacteria</taxon>
        <taxon>Bacillati</taxon>
        <taxon>Bacillota</taxon>
        <taxon>Bacilli</taxon>
        <taxon>Bacillales</taxon>
        <taxon>Bacillaceae</taxon>
        <taxon>Bacillus</taxon>
        <taxon>Bacillus cereus group</taxon>
    </lineage>
</organism>
<keyword evidence="1" id="KW-1133">Transmembrane helix</keyword>
<protein>
    <submittedName>
        <fullName evidence="2">Uncharacterized protein</fullName>
    </submittedName>
</protein>
<keyword evidence="1" id="KW-0812">Transmembrane</keyword>
<dbReference type="AlphaFoldDB" id="A0A9X6ZUN1"/>
<reference evidence="2 3" key="1">
    <citation type="submission" date="2017-09" db="EMBL/GenBank/DDBJ databases">
        <title>Large-scale bioinformatics analysis of Bacillus genomes uncovers conserved roles of natural products in bacterial physiology.</title>
        <authorList>
            <consortium name="Agbiome Team Llc"/>
            <person name="Bleich R.M."/>
            <person name="Grubbs K.J."/>
            <person name="Santa Maria K.C."/>
            <person name="Allen S.E."/>
            <person name="Farag S."/>
            <person name="Shank E.A."/>
            <person name="Bowers A."/>
        </authorList>
    </citation>
    <scope>NUCLEOTIDE SEQUENCE [LARGE SCALE GENOMIC DNA]</scope>
    <source>
        <strain evidence="2 3">AFS085496</strain>
    </source>
</reference>
<sequence>MLYIICGIILFLIFARFGSEGIGCFFFLVISFLLWRIGGLSIIIRIILKIWGWILARIAYYYYKFFGDDASTGFILNKPDNILFG</sequence>
<dbReference type="Proteomes" id="UP000224003">
    <property type="component" value="Unassembled WGS sequence"/>
</dbReference>
<evidence type="ECO:0000313" key="3">
    <source>
        <dbReference type="Proteomes" id="UP000224003"/>
    </source>
</evidence>